<proteinExistence type="predicted"/>
<name>K7MT30_SOYBN</name>
<reference evidence="1" key="3">
    <citation type="submission" date="2018-07" db="EMBL/GenBank/DDBJ databases">
        <title>WGS assembly of Glycine max.</title>
        <authorList>
            <person name="Schmutz J."/>
            <person name="Cannon S."/>
            <person name="Schlueter J."/>
            <person name="Ma J."/>
            <person name="Mitros T."/>
            <person name="Nelson W."/>
            <person name="Hyten D."/>
            <person name="Song Q."/>
            <person name="Thelen J."/>
            <person name="Cheng J."/>
            <person name="Xu D."/>
            <person name="Hellsten U."/>
            <person name="May G."/>
            <person name="Yu Y."/>
            <person name="Sakurai T."/>
            <person name="Umezawa T."/>
            <person name="Bhattacharyya M."/>
            <person name="Sandhu D."/>
            <person name="Valliyodan B."/>
            <person name="Lindquist E."/>
            <person name="Peto M."/>
            <person name="Grant D."/>
            <person name="Shu S."/>
            <person name="Goodstein D."/>
            <person name="Barry K."/>
            <person name="Futrell-Griggs M."/>
            <person name="Abernathy B."/>
            <person name="Du J."/>
            <person name="Tian Z."/>
            <person name="Zhu L."/>
            <person name="Gill N."/>
            <person name="Joshi T."/>
            <person name="Libault M."/>
            <person name="Sethuraman A."/>
            <person name="Zhang X."/>
            <person name="Shinozaki K."/>
            <person name="Nguyen H."/>
            <person name="Wing R."/>
            <person name="Cregan P."/>
            <person name="Specht J."/>
            <person name="Grimwood J."/>
            <person name="Rokhsar D."/>
            <person name="Stacey G."/>
            <person name="Shoemaker R."/>
            <person name="Jackson S."/>
        </authorList>
    </citation>
    <scope>NUCLEOTIDE SEQUENCE</scope>
    <source>
        <tissue evidence="1">Callus</tissue>
    </source>
</reference>
<sequence>METVKGHSLAHVGLYSPNPVFCHGQLYVALSQMQSKKGLRILIHDRQGIAKNTIINVVYKEVFANL</sequence>
<reference evidence="1 2" key="1">
    <citation type="journal article" date="2010" name="Nature">
        <title>Genome sequence of the palaeopolyploid soybean.</title>
        <authorList>
            <person name="Schmutz J."/>
            <person name="Cannon S.B."/>
            <person name="Schlueter J."/>
            <person name="Ma J."/>
            <person name="Mitros T."/>
            <person name="Nelson W."/>
            <person name="Hyten D.L."/>
            <person name="Song Q."/>
            <person name="Thelen J.J."/>
            <person name="Cheng J."/>
            <person name="Xu D."/>
            <person name="Hellsten U."/>
            <person name="May G.D."/>
            <person name="Yu Y."/>
            <person name="Sakurai T."/>
            <person name="Umezawa T."/>
            <person name="Bhattacharyya M.K."/>
            <person name="Sandhu D."/>
            <person name="Valliyodan B."/>
            <person name="Lindquist E."/>
            <person name="Peto M."/>
            <person name="Grant D."/>
            <person name="Shu S."/>
            <person name="Goodstein D."/>
            <person name="Barry K."/>
            <person name="Futrell-Griggs M."/>
            <person name="Abernathy B."/>
            <person name="Du J."/>
            <person name="Tian Z."/>
            <person name="Zhu L."/>
            <person name="Gill N."/>
            <person name="Joshi T."/>
            <person name="Libault M."/>
            <person name="Sethuraman A."/>
            <person name="Zhang X.-C."/>
            <person name="Shinozaki K."/>
            <person name="Nguyen H.T."/>
            <person name="Wing R.A."/>
            <person name="Cregan P."/>
            <person name="Specht J."/>
            <person name="Grimwood J."/>
            <person name="Rokhsar D."/>
            <person name="Stacey G."/>
            <person name="Shoemaker R.C."/>
            <person name="Jackson S.A."/>
        </authorList>
    </citation>
    <scope>NUCLEOTIDE SEQUENCE</scope>
    <source>
        <strain evidence="2">cv. Williams 82</strain>
        <tissue evidence="1">Callus</tissue>
    </source>
</reference>
<accession>K7MT30</accession>
<dbReference type="AlphaFoldDB" id="K7MT30"/>
<dbReference type="PaxDb" id="3847-GLYMA18G39611.1"/>
<dbReference type="SMR" id="K7MT30"/>
<dbReference type="OMA" id="EDANMRT"/>
<dbReference type="EnsemblPlants" id="KRG99919">
    <property type="protein sequence ID" value="KRG99919"/>
    <property type="gene ID" value="GLYMA_18G180000"/>
</dbReference>
<dbReference type="Proteomes" id="UP000008827">
    <property type="component" value="Chromosome 18"/>
</dbReference>
<reference evidence="2" key="2">
    <citation type="submission" date="2018-02" db="UniProtKB">
        <authorList>
            <consortium name="EnsemblPlants"/>
        </authorList>
    </citation>
    <scope>IDENTIFICATION</scope>
    <source>
        <strain evidence="2">Williams 82</strain>
    </source>
</reference>
<gene>
    <name evidence="1" type="ORF">GLYMA_18G180000</name>
</gene>
<dbReference type="InParanoid" id="K7MT30"/>
<evidence type="ECO:0000313" key="3">
    <source>
        <dbReference type="Proteomes" id="UP000008827"/>
    </source>
</evidence>
<evidence type="ECO:0000313" key="2">
    <source>
        <dbReference type="EnsemblPlants" id="KRG99919"/>
    </source>
</evidence>
<evidence type="ECO:0000313" key="1">
    <source>
        <dbReference type="EMBL" id="KRG99919.1"/>
    </source>
</evidence>
<dbReference type="Gramene" id="KRG99919">
    <property type="protein sequence ID" value="KRG99919"/>
    <property type="gene ID" value="GLYMA_18G180000"/>
</dbReference>
<keyword evidence="3" id="KW-1185">Reference proteome</keyword>
<organism evidence="1">
    <name type="scientific">Glycine max</name>
    <name type="common">Soybean</name>
    <name type="synonym">Glycine hispida</name>
    <dbReference type="NCBI Taxonomy" id="3847"/>
    <lineage>
        <taxon>Eukaryota</taxon>
        <taxon>Viridiplantae</taxon>
        <taxon>Streptophyta</taxon>
        <taxon>Embryophyta</taxon>
        <taxon>Tracheophyta</taxon>
        <taxon>Spermatophyta</taxon>
        <taxon>Magnoliopsida</taxon>
        <taxon>eudicotyledons</taxon>
        <taxon>Gunneridae</taxon>
        <taxon>Pentapetalae</taxon>
        <taxon>rosids</taxon>
        <taxon>fabids</taxon>
        <taxon>Fabales</taxon>
        <taxon>Fabaceae</taxon>
        <taxon>Papilionoideae</taxon>
        <taxon>50 kb inversion clade</taxon>
        <taxon>NPAAA clade</taxon>
        <taxon>indigoferoid/millettioid clade</taxon>
        <taxon>Phaseoleae</taxon>
        <taxon>Glycine</taxon>
        <taxon>Glycine subgen. Soja</taxon>
    </lineage>
</organism>
<dbReference type="eggNOG" id="KOG0987">
    <property type="taxonomic scope" value="Eukaryota"/>
</dbReference>
<dbReference type="HOGENOM" id="CLU_001324_11_1_1"/>
<dbReference type="EMBL" id="CM000851">
    <property type="protein sequence ID" value="KRG99919.1"/>
    <property type="molecule type" value="Genomic_DNA"/>
</dbReference>
<protein>
    <submittedName>
        <fullName evidence="1 2">Uncharacterized protein</fullName>
    </submittedName>
</protein>